<evidence type="ECO:0000256" key="4">
    <source>
        <dbReference type="ARBA" id="ARBA00022603"/>
    </source>
</evidence>
<dbReference type="Proteomes" id="UP000661077">
    <property type="component" value="Unassembled WGS sequence"/>
</dbReference>
<evidence type="ECO:0000256" key="1">
    <source>
        <dbReference type="ARBA" id="ARBA00004496"/>
    </source>
</evidence>
<dbReference type="NCBIfam" id="NF001453">
    <property type="entry name" value="PRK00312.1"/>
    <property type="match status" value="1"/>
</dbReference>
<dbReference type="GO" id="GO:0032259">
    <property type="term" value="P:methylation"/>
    <property type="evidence" value="ECO:0007669"/>
    <property type="project" value="UniProtKB-KW"/>
</dbReference>
<dbReference type="InterPro" id="IPR029063">
    <property type="entry name" value="SAM-dependent_MTases_sf"/>
</dbReference>
<sequence length="203" mass="22297">MVTRQIADRGVRDQRVLSAMRKVPRHEFVPAAERRHAYRDTPLPIGDGQTISQPYIVALMTELARPDPSDRVLEIGTGSGYQAAVLAELVQHVYTIEIEPVLAQRAKQALDRIGYRNVTVRAGDGYAGWPEHAPFDIVIVTAAPDHIPQPLIDQLKAGGRMVVPVGPIASTQQLRVLEKDTTGKVSSSVVAPVRFVPLRRNSD</sequence>
<dbReference type="CDD" id="cd02440">
    <property type="entry name" value="AdoMet_MTases"/>
    <property type="match status" value="1"/>
</dbReference>
<dbReference type="GO" id="GO:0004719">
    <property type="term" value="F:protein-L-isoaspartate (D-aspartate) O-methyltransferase activity"/>
    <property type="evidence" value="ECO:0007669"/>
    <property type="project" value="UniProtKB-EC"/>
</dbReference>
<dbReference type="EC" id="2.1.1.77" evidence="7"/>
<dbReference type="InterPro" id="IPR000682">
    <property type="entry name" value="PCMT"/>
</dbReference>
<keyword evidence="3 7" id="KW-0963">Cytoplasm</keyword>
<evidence type="ECO:0000256" key="2">
    <source>
        <dbReference type="ARBA" id="ARBA00005369"/>
    </source>
</evidence>
<comment type="similarity">
    <text evidence="2 7">Belongs to the methyltransferase superfamily. L-isoaspartyl/D-aspartyl protein methyltransferase family.</text>
</comment>
<comment type="caution">
    <text evidence="8">The sequence shown here is derived from an EMBL/GenBank/DDBJ whole genome shotgun (WGS) entry which is preliminary data.</text>
</comment>
<dbReference type="NCBIfam" id="TIGR00080">
    <property type="entry name" value="pimt"/>
    <property type="match status" value="1"/>
</dbReference>
<comment type="catalytic activity">
    <reaction evidence="7">
        <text>[protein]-L-isoaspartate + S-adenosyl-L-methionine = [protein]-L-isoaspartate alpha-methyl ester + S-adenosyl-L-homocysteine</text>
        <dbReference type="Rhea" id="RHEA:12705"/>
        <dbReference type="Rhea" id="RHEA-COMP:12143"/>
        <dbReference type="Rhea" id="RHEA-COMP:12144"/>
        <dbReference type="ChEBI" id="CHEBI:57856"/>
        <dbReference type="ChEBI" id="CHEBI:59789"/>
        <dbReference type="ChEBI" id="CHEBI:90596"/>
        <dbReference type="ChEBI" id="CHEBI:90598"/>
        <dbReference type="EC" id="2.1.1.77"/>
    </reaction>
</comment>
<keyword evidence="9" id="KW-1185">Reference proteome</keyword>
<proteinExistence type="inferred from homology"/>
<protein>
    <recommendedName>
        <fullName evidence="7">Protein-L-isoaspartate O-methyltransferase</fullName>
        <ecNumber evidence="7">2.1.1.77</ecNumber>
    </recommendedName>
    <alternativeName>
        <fullName evidence="7">L-isoaspartyl protein carboxyl methyltransferase</fullName>
    </alternativeName>
    <alternativeName>
        <fullName evidence="7">Protein L-isoaspartyl methyltransferase</fullName>
    </alternativeName>
    <alternativeName>
        <fullName evidence="7">Protein-beta-aspartate methyltransferase</fullName>
        <shortName evidence="7">PIMT</shortName>
    </alternativeName>
</protein>
<keyword evidence="4 7" id="KW-0489">Methyltransferase</keyword>
<evidence type="ECO:0000313" key="9">
    <source>
        <dbReference type="Proteomes" id="UP000661077"/>
    </source>
</evidence>
<evidence type="ECO:0000256" key="6">
    <source>
        <dbReference type="ARBA" id="ARBA00022691"/>
    </source>
</evidence>
<dbReference type="PANTHER" id="PTHR11579">
    <property type="entry name" value="PROTEIN-L-ISOASPARTATE O-METHYLTRANSFERASE"/>
    <property type="match status" value="1"/>
</dbReference>
<gene>
    <name evidence="7" type="primary">pcm</name>
    <name evidence="8" type="ORF">JM946_14970</name>
</gene>
<reference evidence="8 9" key="1">
    <citation type="journal article" date="2021" name="Int. J. Syst. Evol. Microbiol.">
        <title>Steroidobacter gossypii sp. nov., isolated from soil of cotton cropping field.</title>
        <authorList>
            <person name="Huang R."/>
            <person name="Yang S."/>
            <person name="Zhen C."/>
            <person name="Liu W."/>
        </authorList>
    </citation>
    <scope>NUCLEOTIDE SEQUENCE [LARGE SCALE GENOMIC DNA]</scope>
    <source>
        <strain evidence="8 9">S1-65</strain>
    </source>
</reference>
<keyword evidence="6 7" id="KW-0949">S-adenosyl-L-methionine</keyword>
<feature type="active site" evidence="7">
    <location>
        <position position="52"/>
    </location>
</feature>
<comment type="function">
    <text evidence="7">Catalyzes the methyl esterification of L-isoaspartyl residues in peptides and proteins that result from spontaneous decomposition of normal L-aspartyl and L-asparaginyl residues. It plays a role in the repair and/or degradation of damaged proteins.</text>
</comment>
<dbReference type="PANTHER" id="PTHR11579:SF0">
    <property type="entry name" value="PROTEIN-L-ISOASPARTATE(D-ASPARTATE) O-METHYLTRANSFERASE"/>
    <property type="match status" value="1"/>
</dbReference>
<dbReference type="EMBL" id="JAEVLS010000003">
    <property type="protein sequence ID" value="MBM0106033.1"/>
    <property type="molecule type" value="Genomic_DNA"/>
</dbReference>
<accession>A0ABS1WYI5</accession>
<evidence type="ECO:0000256" key="3">
    <source>
        <dbReference type="ARBA" id="ARBA00022490"/>
    </source>
</evidence>
<evidence type="ECO:0000256" key="7">
    <source>
        <dbReference type="HAMAP-Rule" id="MF_00090"/>
    </source>
</evidence>
<name>A0ABS1WYI5_9GAMM</name>
<dbReference type="Pfam" id="PF01135">
    <property type="entry name" value="PCMT"/>
    <property type="match status" value="1"/>
</dbReference>
<dbReference type="HAMAP" id="MF_00090">
    <property type="entry name" value="PIMT"/>
    <property type="match status" value="1"/>
</dbReference>
<dbReference type="Gene3D" id="3.40.50.150">
    <property type="entry name" value="Vaccinia Virus protein VP39"/>
    <property type="match status" value="1"/>
</dbReference>
<evidence type="ECO:0000256" key="5">
    <source>
        <dbReference type="ARBA" id="ARBA00022679"/>
    </source>
</evidence>
<evidence type="ECO:0000313" key="8">
    <source>
        <dbReference type="EMBL" id="MBM0106033.1"/>
    </source>
</evidence>
<organism evidence="8 9">
    <name type="scientific">Steroidobacter gossypii</name>
    <dbReference type="NCBI Taxonomy" id="2805490"/>
    <lineage>
        <taxon>Bacteria</taxon>
        <taxon>Pseudomonadati</taxon>
        <taxon>Pseudomonadota</taxon>
        <taxon>Gammaproteobacteria</taxon>
        <taxon>Steroidobacterales</taxon>
        <taxon>Steroidobacteraceae</taxon>
        <taxon>Steroidobacter</taxon>
    </lineage>
</organism>
<dbReference type="SUPFAM" id="SSF53335">
    <property type="entry name" value="S-adenosyl-L-methionine-dependent methyltransferases"/>
    <property type="match status" value="1"/>
</dbReference>
<keyword evidence="5 7" id="KW-0808">Transferase</keyword>
<comment type="subcellular location">
    <subcellularLocation>
        <location evidence="1 7">Cytoplasm</location>
    </subcellularLocation>
</comment>